<keyword evidence="3" id="KW-0378">Hydrolase</keyword>
<evidence type="ECO:0000313" key="3">
    <source>
        <dbReference type="EMBL" id="RLK47389.1"/>
    </source>
</evidence>
<proteinExistence type="predicted"/>
<dbReference type="RefSeq" id="WP_121059525.1">
    <property type="nucleotide sequence ID" value="NZ_RCDB01000003.1"/>
</dbReference>
<feature type="domain" description="CAAX prenyl protease 2/Lysostaphin resistance protein A-like" evidence="2">
    <location>
        <begin position="169"/>
        <end position="258"/>
    </location>
</feature>
<feature type="transmembrane region" description="Helical" evidence="1">
    <location>
        <begin position="167"/>
        <end position="188"/>
    </location>
</feature>
<keyword evidence="4" id="KW-1185">Reference proteome</keyword>
<evidence type="ECO:0000313" key="4">
    <source>
        <dbReference type="Proteomes" id="UP000273158"/>
    </source>
</evidence>
<dbReference type="InterPro" id="IPR003675">
    <property type="entry name" value="Rce1/LyrA-like_dom"/>
</dbReference>
<dbReference type="Pfam" id="PF02517">
    <property type="entry name" value="Rce1-like"/>
    <property type="match status" value="1"/>
</dbReference>
<dbReference type="GO" id="GO:0006508">
    <property type="term" value="P:proteolysis"/>
    <property type="evidence" value="ECO:0007669"/>
    <property type="project" value="UniProtKB-KW"/>
</dbReference>
<feature type="transmembrane region" description="Helical" evidence="1">
    <location>
        <begin position="86"/>
        <end position="103"/>
    </location>
</feature>
<dbReference type="GO" id="GO:0080120">
    <property type="term" value="P:CAAX-box protein maturation"/>
    <property type="evidence" value="ECO:0007669"/>
    <property type="project" value="UniProtKB-ARBA"/>
</dbReference>
<evidence type="ECO:0000256" key="1">
    <source>
        <dbReference type="SAM" id="Phobius"/>
    </source>
</evidence>
<keyword evidence="1" id="KW-0812">Transmembrane</keyword>
<feature type="transmembrane region" description="Helical" evidence="1">
    <location>
        <begin position="124"/>
        <end position="147"/>
    </location>
</feature>
<feature type="transmembrane region" description="Helical" evidence="1">
    <location>
        <begin position="200"/>
        <end position="218"/>
    </location>
</feature>
<feature type="transmembrane region" description="Helical" evidence="1">
    <location>
        <begin position="248"/>
        <end position="266"/>
    </location>
</feature>
<dbReference type="AlphaFoldDB" id="A0A498BWL5"/>
<comment type="caution">
    <text evidence="3">The sequence shown here is derived from an EMBL/GenBank/DDBJ whole genome shotgun (WGS) entry which is preliminary data.</text>
</comment>
<evidence type="ECO:0000259" key="2">
    <source>
        <dbReference type="Pfam" id="PF02517"/>
    </source>
</evidence>
<gene>
    <name evidence="3" type="ORF">C7474_1966</name>
</gene>
<keyword evidence="3" id="KW-0645">Protease</keyword>
<sequence>MTTPRALPPESLTSGLAFHRLVFARRRTGWWTPLVVGALGTAFYFAMVTLIAVGVGVATLWDPTLADAVLRFDAGEAFDLTDPGRLLVALGTIALMLPAYLLASRIVNGRRLGLVSSAAGRLRWRWMLLCTVIAAIIAVALSTLSLLLPAEEGAGDGVVDPAANPMLWASLAVILVAVPLQAAAEEYVFRGYLQQAVGRWLRHPAFAILLPVPLFVIGHLYDPLGQVTVGLFAIATGWLTWRTGGLEAAIALHVVNNLTAFLLGLSGQSDINETAPSWFSIVFSVVIVVAFAGAVEWLLRRRPLPRTLVLTPPTSVPAYDAGARLSASRIV</sequence>
<keyword evidence="1" id="KW-0472">Membrane</keyword>
<dbReference type="EMBL" id="RCDB01000003">
    <property type="protein sequence ID" value="RLK47389.1"/>
    <property type="molecule type" value="Genomic_DNA"/>
</dbReference>
<dbReference type="OrthoDB" id="2680086at2"/>
<protein>
    <submittedName>
        <fullName evidence="3">Membrane protease YdiL (CAAX protease family)</fullName>
    </submittedName>
</protein>
<name>A0A498BWL5_9MICO</name>
<reference evidence="3 4" key="1">
    <citation type="journal article" date="2015" name="Stand. Genomic Sci.">
        <title>Genomic Encyclopedia of Bacterial and Archaeal Type Strains, Phase III: the genomes of soil and plant-associated and newly described type strains.</title>
        <authorList>
            <person name="Whitman W.B."/>
            <person name="Woyke T."/>
            <person name="Klenk H.P."/>
            <person name="Zhou Y."/>
            <person name="Lilburn T.G."/>
            <person name="Beck B.J."/>
            <person name="De Vos P."/>
            <person name="Vandamme P."/>
            <person name="Eisen J.A."/>
            <person name="Garrity G."/>
            <person name="Hugenholtz P."/>
            <person name="Kyrpides N.C."/>
        </authorList>
    </citation>
    <scope>NUCLEOTIDE SEQUENCE [LARGE SCALE GENOMIC DNA]</scope>
    <source>
        <strain evidence="3 4">S2T63</strain>
    </source>
</reference>
<dbReference type="GO" id="GO:0004175">
    <property type="term" value="F:endopeptidase activity"/>
    <property type="evidence" value="ECO:0007669"/>
    <property type="project" value="UniProtKB-ARBA"/>
</dbReference>
<organism evidence="3 4">
    <name type="scientific">Microbacterium telephonicum</name>
    <dbReference type="NCBI Taxonomy" id="1714841"/>
    <lineage>
        <taxon>Bacteria</taxon>
        <taxon>Bacillati</taxon>
        <taxon>Actinomycetota</taxon>
        <taxon>Actinomycetes</taxon>
        <taxon>Micrococcales</taxon>
        <taxon>Microbacteriaceae</taxon>
        <taxon>Microbacterium</taxon>
    </lineage>
</organism>
<feature type="transmembrane region" description="Helical" evidence="1">
    <location>
        <begin position="224"/>
        <end position="241"/>
    </location>
</feature>
<keyword evidence="1" id="KW-1133">Transmembrane helix</keyword>
<dbReference type="Proteomes" id="UP000273158">
    <property type="component" value="Unassembled WGS sequence"/>
</dbReference>
<accession>A0A498BWL5</accession>
<feature type="transmembrane region" description="Helical" evidence="1">
    <location>
        <begin position="34"/>
        <end position="61"/>
    </location>
</feature>
<feature type="transmembrane region" description="Helical" evidence="1">
    <location>
        <begin position="278"/>
        <end position="299"/>
    </location>
</feature>